<keyword evidence="1" id="KW-0812">Transmembrane</keyword>
<evidence type="ECO:0000313" key="3">
    <source>
        <dbReference type="Proteomes" id="UP000001635"/>
    </source>
</evidence>
<dbReference type="OrthoDB" id="840309at2"/>
<dbReference type="AlphaFoldDB" id="G0IYR0"/>
<dbReference type="EMBL" id="CP002955">
    <property type="protein sequence ID" value="AEL27243.1"/>
    <property type="molecule type" value="Genomic_DNA"/>
</dbReference>
<dbReference type="KEGG" id="cmr:Cycma_3523"/>
<evidence type="ECO:0000313" key="2">
    <source>
        <dbReference type="EMBL" id="AEL27243.1"/>
    </source>
</evidence>
<organism evidence="2 3">
    <name type="scientific">Cyclobacterium marinum (strain ATCC 25205 / DSM 745 / LMG 13164 / NCIMB 1802)</name>
    <name type="common">Flectobacillus marinus</name>
    <dbReference type="NCBI Taxonomy" id="880070"/>
    <lineage>
        <taxon>Bacteria</taxon>
        <taxon>Pseudomonadati</taxon>
        <taxon>Bacteroidota</taxon>
        <taxon>Cytophagia</taxon>
        <taxon>Cytophagales</taxon>
        <taxon>Cyclobacteriaceae</taxon>
        <taxon>Cyclobacterium</taxon>
    </lineage>
</organism>
<protein>
    <submittedName>
        <fullName evidence="2">Uncharacterized protein</fullName>
    </submittedName>
</protein>
<evidence type="ECO:0000256" key="1">
    <source>
        <dbReference type="SAM" id="Phobius"/>
    </source>
</evidence>
<name>G0IYR0_CYCMS</name>
<dbReference type="RefSeq" id="WP_014021530.1">
    <property type="nucleotide sequence ID" value="NC_015914.1"/>
</dbReference>
<sequence length="167" mass="18842">MIVDIEPISLGISLAAIVAFIAPIYINKKKQSNLLKSKQQKFMDEANKQGLVLENHDFWRGEYAIGIDSGKHKLLYMNLGAELEFQLISTDNISHIDLQKQNHLVGKGSKKVEIIDSLTLIIQQKEASIKKANLCFFDGEKNSDLSGEWPLIQKWNALLKKEMTSSN</sequence>
<feature type="transmembrane region" description="Helical" evidence="1">
    <location>
        <begin position="6"/>
        <end position="26"/>
    </location>
</feature>
<keyword evidence="1" id="KW-1133">Transmembrane helix</keyword>
<proteinExistence type="predicted"/>
<accession>G0IYR0</accession>
<dbReference type="HOGENOM" id="CLU_135504_0_0_10"/>
<dbReference type="Proteomes" id="UP000001635">
    <property type="component" value="Chromosome"/>
</dbReference>
<keyword evidence="3" id="KW-1185">Reference proteome</keyword>
<gene>
    <name evidence="2" type="ordered locus">Cycma_3523</name>
</gene>
<keyword evidence="1" id="KW-0472">Membrane</keyword>
<reference evidence="3" key="1">
    <citation type="submission" date="2011-07" db="EMBL/GenBank/DDBJ databases">
        <title>The complete genome of Cyclobacterium marinum DSM 745.</title>
        <authorList>
            <person name="Lucas S."/>
            <person name="Han J."/>
            <person name="Lapidus A."/>
            <person name="Bruce D."/>
            <person name="Goodwin L."/>
            <person name="Pitluck S."/>
            <person name="Peters L."/>
            <person name="Kyrpides N."/>
            <person name="Mavromatis K."/>
            <person name="Ivanova N."/>
            <person name="Ovchinnikova G."/>
            <person name="Chertkov O."/>
            <person name="Detter J.C."/>
            <person name="Tapia R."/>
            <person name="Han C."/>
            <person name="Land M."/>
            <person name="Hauser L."/>
            <person name="Markowitz V."/>
            <person name="Cheng J.-F."/>
            <person name="Hugenholtz P."/>
            <person name="Woyke T."/>
            <person name="Wu D."/>
            <person name="Tindall B."/>
            <person name="Schuetze A."/>
            <person name="Brambilla E."/>
            <person name="Klenk H.-P."/>
            <person name="Eisen J.A."/>
        </authorList>
    </citation>
    <scope>NUCLEOTIDE SEQUENCE [LARGE SCALE GENOMIC DNA]</scope>
    <source>
        <strain evidence="3">ATCC 25205 / DSM 745 / LMG 13164 / NCIMB 1802</strain>
    </source>
</reference>